<organism evidence="1 2">
    <name type="scientific">Salimicrobium album</name>
    <dbReference type="NCBI Taxonomy" id="50717"/>
    <lineage>
        <taxon>Bacteria</taxon>
        <taxon>Bacillati</taxon>
        <taxon>Bacillota</taxon>
        <taxon>Bacilli</taxon>
        <taxon>Bacillales</taxon>
        <taxon>Bacillaceae</taxon>
        <taxon>Salimicrobium</taxon>
    </lineage>
</organism>
<gene>
    <name evidence="1" type="ORF">SAMN04488081_1643</name>
</gene>
<dbReference type="RefSeq" id="WP_093107046.1">
    <property type="nucleotide sequence ID" value="NZ_FNOS01000004.1"/>
</dbReference>
<name>A0A1H3FR27_9BACI</name>
<sequence>MSEQTFNEVITNHFEKLDLYTTAITRAYGKNHPEAFEVRELFEKLSKKVKDAGANKPDLDVEFAQLRKITNNYAIPGDVCETYAGTYEMLSEVDKAYQA</sequence>
<dbReference type="EMBL" id="FNOS01000004">
    <property type="protein sequence ID" value="SDX93315.1"/>
    <property type="molecule type" value="Genomic_DNA"/>
</dbReference>
<accession>A0A1H3FR27</accession>
<evidence type="ECO:0000313" key="1">
    <source>
        <dbReference type="EMBL" id="SDX93315.1"/>
    </source>
</evidence>
<evidence type="ECO:0000313" key="2">
    <source>
        <dbReference type="Proteomes" id="UP000198647"/>
    </source>
</evidence>
<comment type="caution">
    <text evidence="1">The sequence shown here is derived from an EMBL/GenBank/DDBJ whole genome shotgun (WGS) entry which is preliminary data.</text>
</comment>
<keyword evidence="2" id="KW-1185">Reference proteome</keyword>
<reference evidence="1 2" key="1">
    <citation type="submission" date="2016-10" db="EMBL/GenBank/DDBJ databases">
        <authorList>
            <person name="Varghese N."/>
            <person name="Submissions S."/>
        </authorList>
    </citation>
    <scope>NUCLEOTIDE SEQUENCE [LARGE SCALE GENOMIC DNA]</scope>
    <source>
        <strain evidence="1 2">DSM 20748</strain>
    </source>
</reference>
<dbReference type="Proteomes" id="UP000198647">
    <property type="component" value="Unassembled WGS sequence"/>
</dbReference>
<protein>
    <submittedName>
        <fullName evidence="1">Regulator of cell morphogenesis and NO signaling</fullName>
    </submittedName>
</protein>
<proteinExistence type="predicted"/>